<gene>
    <name evidence="1" type="ORF">RI129_005225</name>
</gene>
<sequence>MYFILSYEYLRIWLKERSQYELDTFSKLEVEGGGSDVRRRYVQRQMRPKPGQIKKLPPIKLQQ</sequence>
<evidence type="ECO:0000313" key="2">
    <source>
        <dbReference type="Proteomes" id="UP001329430"/>
    </source>
</evidence>
<reference evidence="1 2" key="1">
    <citation type="journal article" date="2024" name="Insects">
        <title>An Improved Chromosome-Level Genome Assembly of the Firefly Pyrocoelia pectoralis.</title>
        <authorList>
            <person name="Fu X."/>
            <person name="Meyer-Rochow V.B."/>
            <person name="Ballantyne L."/>
            <person name="Zhu X."/>
        </authorList>
    </citation>
    <scope>NUCLEOTIDE SEQUENCE [LARGE SCALE GENOMIC DNA]</scope>
    <source>
        <strain evidence="1">XCY_ONT2</strain>
    </source>
</reference>
<accession>A0AAN7ZS34</accession>
<protein>
    <submittedName>
        <fullName evidence="1">Uncharacterized protein</fullName>
    </submittedName>
</protein>
<keyword evidence="2" id="KW-1185">Reference proteome</keyword>
<organism evidence="1 2">
    <name type="scientific">Pyrocoelia pectoralis</name>
    <dbReference type="NCBI Taxonomy" id="417401"/>
    <lineage>
        <taxon>Eukaryota</taxon>
        <taxon>Metazoa</taxon>
        <taxon>Ecdysozoa</taxon>
        <taxon>Arthropoda</taxon>
        <taxon>Hexapoda</taxon>
        <taxon>Insecta</taxon>
        <taxon>Pterygota</taxon>
        <taxon>Neoptera</taxon>
        <taxon>Endopterygota</taxon>
        <taxon>Coleoptera</taxon>
        <taxon>Polyphaga</taxon>
        <taxon>Elateriformia</taxon>
        <taxon>Elateroidea</taxon>
        <taxon>Lampyridae</taxon>
        <taxon>Lampyrinae</taxon>
        <taxon>Pyrocoelia</taxon>
    </lineage>
</organism>
<evidence type="ECO:0000313" key="1">
    <source>
        <dbReference type="EMBL" id="KAK5646761.1"/>
    </source>
</evidence>
<name>A0AAN7ZS34_9COLE</name>
<dbReference type="AlphaFoldDB" id="A0AAN7ZS34"/>
<dbReference type="Proteomes" id="UP001329430">
    <property type="component" value="Chromosome 3"/>
</dbReference>
<comment type="caution">
    <text evidence="1">The sequence shown here is derived from an EMBL/GenBank/DDBJ whole genome shotgun (WGS) entry which is preliminary data.</text>
</comment>
<proteinExistence type="predicted"/>
<dbReference type="EMBL" id="JAVRBK010000003">
    <property type="protein sequence ID" value="KAK5646761.1"/>
    <property type="molecule type" value="Genomic_DNA"/>
</dbReference>